<dbReference type="InterPro" id="IPR007627">
    <property type="entry name" value="RNA_pol_sigma70_r2"/>
</dbReference>
<keyword evidence="4" id="KW-0238">DNA-binding</keyword>
<dbReference type="CDD" id="cd06171">
    <property type="entry name" value="Sigma70_r4"/>
    <property type="match status" value="1"/>
</dbReference>
<evidence type="ECO:0000259" key="7">
    <source>
        <dbReference type="Pfam" id="PF08281"/>
    </source>
</evidence>
<dbReference type="InterPro" id="IPR014284">
    <property type="entry name" value="RNA_pol_sigma-70_dom"/>
</dbReference>
<keyword evidence="2" id="KW-0805">Transcription regulation</keyword>
<comment type="caution">
    <text evidence="8">The sequence shown here is derived from an EMBL/GenBank/DDBJ whole genome shotgun (WGS) entry which is preliminary data.</text>
</comment>
<dbReference type="SUPFAM" id="SSF88659">
    <property type="entry name" value="Sigma3 and sigma4 domains of RNA polymerase sigma factors"/>
    <property type="match status" value="1"/>
</dbReference>
<dbReference type="Gene3D" id="1.10.1740.10">
    <property type="match status" value="1"/>
</dbReference>
<dbReference type="InterPro" id="IPR036388">
    <property type="entry name" value="WH-like_DNA-bd_sf"/>
</dbReference>
<dbReference type="InterPro" id="IPR039425">
    <property type="entry name" value="RNA_pol_sigma-70-like"/>
</dbReference>
<sequence length="185" mass="21879">MGIDEHNFIAGLKKRDQKALEFVVDHYSNLVFKVVGSVLNHSFYLSYVEECSNDVFWAVWNHIDRFDEEKGEFKNWIAAIAKYKAIDYKRKVYKESAMECVDDYDLNDHVDLESLILSKENKKELLSAINTMNEADREILIRRYFFHEKIESIAAYFGVDRNWVDQRLSRGRKTLRKNLVLRGDV</sequence>
<feature type="domain" description="RNA polymerase sigma-70 region 2" evidence="6">
    <location>
        <begin position="24"/>
        <end position="91"/>
    </location>
</feature>
<accession>A0AAJ1SWS7</accession>
<dbReference type="PANTHER" id="PTHR43133">
    <property type="entry name" value="RNA POLYMERASE ECF-TYPE SIGMA FACTO"/>
    <property type="match status" value="1"/>
</dbReference>
<name>A0AAJ1SWS7_9BACI</name>
<dbReference type="Gene3D" id="1.10.10.10">
    <property type="entry name" value="Winged helix-like DNA-binding domain superfamily/Winged helix DNA-binding domain"/>
    <property type="match status" value="1"/>
</dbReference>
<protein>
    <submittedName>
        <fullName evidence="8">RNA polymerase sigma-70 factor (ECF subfamily)</fullName>
    </submittedName>
</protein>
<dbReference type="GO" id="GO:0003677">
    <property type="term" value="F:DNA binding"/>
    <property type="evidence" value="ECO:0007669"/>
    <property type="project" value="UniProtKB-KW"/>
</dbReference>
<comment type="similarity">
    <text evidence="1">Belongs to the sigma-70 factor family. ECF subfamily.</text>
</comment>
<dbReference type="InterPro" id="IPR013324">
    <property type="entry name" value="RNA_pol_sigma_r3/r4-like"/>
</dbReference>
<evidence type="ECO:0000313" key="8">
    <source>
        <dbReference type="EMBL" id="MDQ0214195.1"/>
    </source>
</evidence>
<dbReference type="InterPro" id="IPR013249">
    <property type="entry name" value="RNA_pol_sigma70_r4_t2"/>
</dbReference>
<dbReference type="SUPFAM" id="SSF88946">
    <property type="entry name" value="Sigma2 domain of RNA polymerase sigma factors"/>
    <property type="match status" value="1"/>
</dbReference>
<dbReference type="InterPro" id="IPR013325">
    <property type="entry name" value="RNA_pol_sigma_r2"/>
</dbReference>
<evidence type="ECO:0000256" key="1">
    <source>
        <dbReference type="ARBA" id="ARBA00010641"/>
    </source>
</evidence>
<gene>
    <name evidence="8" type="ORF">J2S13_000591</name>
</gene>
<evidence type="ECO:0000259" key="6">
    <source>
        <dbReference type="Pfam" id="PF04542"/>
    </source>
</evidence>
<evidence type="ECO:0000256" key="4">
    <source>
        <dbReference type="ARBA" id="ARBA00023125"/>
    </source>
</evidence>
<keyword evidence="3" id="KW-0731">Sigma factor</keyword>
<dbReference type="RefSeq" id="WP_307256185.1">
    <property type="nucleotide sequence ID" value="NZ_JAUSUC010000004.1"/>
</dbReference>
<dbReference type="Pfam" id="PF08281">
    <property type="entry name" value="Sigma70_r4_2"/>
    <property type="match status" value="1"/>
</dbReference>
<dbReference type="EMBL" id="JAUSUC010000004">
    <property type="protein sequence ID" value="MDQ0214195.1"/>
    <property type="molecule type" value="Genomic_DNA"/>
</dbReference>
<dbReference type="Proteomes" id="UP001237207">
    <property type="component" value="Unassembled WGS sequence"/>
</dbReference>
<dbReference type="GO" id="GO:0006352">
    <property type="term" value="P:DNA-templated transcription initiation"/>
    <property type="evidence" value="ECO:0007669"/>
    <property type="project" value="InterPro"/>
</dbReference>
<evidence type="ECO:0000256" key="5">
    <source>
        <dbReference type="ARBA" id="ARBA00023163"/>
    </source>
</evidence>
<feature type="domain" description="RNA polymerase sigma factor 70 region 4 type 2" evidence="7">
    <location>
        <begin position="123"/>
        <end position="175"/>
    </location>
</feature>
<proteinExistence type="inferred from homology"/>
<keyword evidence="9" id="KW-1185">Reference proteome</keyword>
<dbReference type="Pfam" id="PF04542">
    <property type="entry name" value="Sigma70_r2"/>
    <property type="match status" value="1"/>
</dbReference>
<dbReference type="GO" id="GO:0016987">
    <property type="term" value="F:sigma factor activity"/>
    <property type="evidence" value="ECO:0007669"/>
    <property type="project" value="UniProtKB-KW"/>
</dbReference>
<dbReference type="NCBIfam" id="TIGR02937">
    <property type="entry name" value="sigma70-ECF"/>
    <property type="match status" value="1"/>
</dbReference>
<reference evidence="8" key="1">
    <citation type="submission" date="2023-07" db="EMBL/GenBank/DDBJ databases">
        <title>Genomic Encyclopedia of Type Strains, Phase IV (KMG-IV): sequencing the most valuable type-strain genomes for metagenomic binning, comparative biology and taxonomic classification.</title>
        <authorList>
            <person name="Goeker M."/>
        </authorList>
    </citation>
    <scope>NUCLEOTIDE SEQUENCE</scope>
    <source>
        <strain evidence="8">DSM 23947</strain>
    </source>
</reference>
<dbReference type="AlphaFoldDB" id="A0AAJ1SWS7"/>
<evidence type="ECO:0000313" key="9">
    <source>
        <dbReference type="Proteomes" id="UP001237207"/>
    </source>
</evidence>
<organism evidence="8 9">
    <name type="scientific">Oikeobacillus pervagus</name>
    <dbReference type="NCBI Taxonomy" id="1325931"/>
    <lineage>
        <taxon>Bacteria</taxon>
        <taxon>Bacillati</taxon>
        <taxon>Bacillota</taxon>
        <taxon>Bacilli</taxon>
        <taxon>Bacillales</taxon>
        <taxon>Bacillaceae</taxon>
        <taxon>Oikeobacillus</taxon>
    </lineage>
</organism>
<evidence type="ECO:0000256" key="3">
    <source>
        <dbReference type="ARBA" id="ARBA00023082"/>
    </source>
</evidence>
<evidence type="ECO:0000256" key="2">
    <source>
        <dbReference type="ARBA" id="ARBA00023015"/>
    </source>
</evidence>
<dbReference type="PANTHER" id="PTHR43133:SF8">
    <property type="entry name" value="RNA POLYMERASE SIGMA FACTOR HI_1459-RELATED"/>
    <property type="match status" value="1"/>
</dbReference>
<keyword evidence="5" id="KW-0804">Transcription</keyword>